<organism evidence="2">
    <name type="scientific">Streptomyces globisporus</name>
    <dbReference type="NCBI Taxonomy" id="1908"/>
    <lineage>
        <taxon>Bacteria</taxon>
        <taxon>Bacillati</taxon>
        <taxon>Actinomycetota</taxon>
        <taxon>Actinomycetes</taxon>
        <taxon>Kitasatosporales</taxon>
        <taxon>Streptomycetaceae</taxon>
        <taxon>Streptomyces</taxon>
    </lineage>
</organism>
<accession>A0A927BP34</accession>
<evidence type="ECO:0000256" key="1">
    <source>
        <dbReference type="SAM" id="MobiDB-lite"/>
    </source>
</evidence>
<dbReference type="AlphaFoldDB" id="A0A927BP34"/>
<evidence type="ECO:0000313" key="2">
    <source>
        <dbReference type="EMBL" id="MBD2830332.1"/>
    </source>
</evidence>
<dbReference type="EMBL" id="JACWUS010000014">
    <property type="protein sequence ID" value="MBD2830332.1"/>
    <property type="molecule type" value="Genomic_DNA"/>
</dbReference>
<reference evidence="2" key="1">
    <citation type="journal article" date="2020" name="PLoS ONE">
        <title>Isolation and characterization of Streptomyces bacteriophages and Streptomyces strains encoding biosynthetic arsenals: Streptomyces strains and phages for antibiotic discovery.</title>
        <authorList>
            <person name="Montano E.T."/>
            <person name="Nideffer J.F."/>
            <person name="Brumage L."/>
            <person name="Erb M."/>
            <person name="Derman A.I."/>
            <person name="Davis J.P."/>
            <person name="Estrada E."/>
            <person name="Fu S."/>
            <person name="Le D."/>
            <person name="Vuppala A."/>
            <person name="Tran C."/>
            <person name="Luterstein E."/>
            <person name="Lakkaraju S."/>
            <person name="Panchagnula S."/>
            <person name="Ren C."/>
            <person name="Doan J."/>
            <person name="Tran S."/>
            <person name="Soriano J."/>
            <person name="Fujita Y."/>
            <person name="Gutala P."/>
            <person name="Fujii Q."/>
            <person name="Lee M."/>
            <person name="Bui A."/>
            <person name="Villarreal C."/>
            <person name="Shing S.R."/>
            <person name="Kim S."/>
            <person name="Freeman D."/>
            <person name="Racha V."/>
            <person name="Ho A."/>
            <person name="Kumar P."/>
            <person name="Falah K."/>
            <person name="Dawson T."/>
            <person name="Enustun E."/>
            <person name="Prichard A."/>
            <person name="Gomez A."/>
            <person name="Khanna K."/>
            <person name="Trigg S."/>
            <person name="Fernandez L."/>
            <person name="Pogliano K."/>
            <person name="Pogliano J."/>
        </authorList>
    </citation>
    <scope>NUCLEOTIDE SEQUENCE</scope>
    <source>
        <strain evidence="2">QF2</strain>
    </source>
</reference>
<proteinExistence type="predicted"/>
<sequence>MAGLYEIWRLAEVSRRLDVLSGFVAMCAAKDDAARRRLTRLVADADAALSASPRMCRPPRRTWTNSSGGLTRSGPITRTGPWRPGPRRRPPDA</sequence>
<protein>
    <submittedName>
        <fullName evidence="2">Uncharacterized protein</fullName>
    </submittedName>
</protein>
<comment type="caution">
    <text evidence="2">The sequence shown here is derived from an EMBL/GenBank/DDBJ whole genome shotgun (WGS) entry which is preliminary data.</text>
</comment>
<feature type="compositionally biased region" description="Polar residues" evidence="1">
    <location>
        <begin position="62"/>
        <end position="76"/>
    </location>
</feature>
<feature type="region of interest" description="Disordered" evidence="1">
    <location>
        <begin position="53"/>
        <end position="93"/>
    </location>
</feature>
<name>A0A927BP34_STRGL</name>
<gene>
    <name evidence="2" type="ORF">ID875_26545</name>
</gene>